<dbReference type="Gene3D" id="3.40.630.30">
    <property type="match status" value="1"/>
</dbReference>
<dbReference type="GO" id="GO:0016747">
    <property type="term" value="F:acyltransferase activity, transferring groups other than amino-acyl groups"/>
    <property type="evidence" value="ECO:0007669"/>
    <property type="project" value="InterPro"/>
</dbReference>
<dbReference type="PANTHER" id="PTHR43415:SF3">
    <property type="entry name" value="GNAT-FAMILY ACETYLTRANSFERASE"/>
    <property type="match status" value="1"/>
</dbReference>
<organism evidence="2">
    <name type="scientific">Anaerolinea thermolimosa</name>
    <dbReference type="NCBI Taxonomy" id="229919"/>
    <lineage>
        <taxon>Bacteria</taxon>
        <taxon>Bacillati</taxon>
        <taxon>Chloroflexota</taxon>
        <taxon>Anaerolineae</taxon>
        <taxon>Anaerolineales</taxon>
        <taxon>Anaerolineaceae</taxon>
        <taxon>Anaerolinea</taxon>
    </lineage>
</organism>
<evidence type="ECO:0000259" key="1">
    <source>
        <dbReference type="PROSITE" id="PS51186"/>
    </source>
</evidence>
<comment type="caution">
    <text evidence="2">The sequence shown here is derived from an EMBL/GenBank/DDBJ whole genome shotgun (WGS) entry which is preliminary data.</text>
</comment>
<dbReference type="InterPro" id="IPR000182">
    <property type="entry name" value="GNAT_dom"/>
</dbReference>
<reference evidence="2" key="1">
    <citation type="journal article" date="2020" name="mSystems">
        <title>Genome- and Community-Level Interaction Insights into Carbon Utilization and Element Cycling Functions of Hydrothermarchaeota in Hydrothermal Sediment.</title>
        <authorList>
            <person name="Zhou Z."/>
            <person name="Liu Y."/>
            <person name="Xu W."/>
            <person name="Pan J."/>
            <person name="Luo Z.H."/>
            <person name="Li M."/>
        </authorList>
    </citation>
    <scope>NUCLEOTIDE SEQUENCE [LARGE SCALE GENOMIC DNA]</scope>
    <source>
        <strain evidence="2">SpSt-573</strain>
    </source>
</reference>
<feature type="domain" description="N-acetyltransferase" evidence="1">
    <location>
        <begin position="12"/>
        <end position="175"/>
    </location>
</feature>
<dbReference type="PROSITE" id="PS51186">
    <property type="entry name" value="GNAT"/>
    <property type="match status" value="1"/>
</dbReference>
<dbReference type="SUPFAM" id="SSF55729">
    <property type="entry name" value="Acyl-CoA N-acyltransferases (Nat)"/>
    <property type="match status" value="1"/>
</dbReference>
<sequence length="190" mass="22092">MTTPTLKGKRVRLGRIEGEQDLESWAGWFRNVEYQHLLDVEPPHLWSAGQIQAWLEGEDDRSILLGIRTLDDDTLIGFVTLETPDWTARTAWTSIGIGVEARWGQGLGREAMNLLLGYAFETLNLNRVSLTVFEYNQRAMRCYLRCGFLEEGRERLAIQRSGRRWDLVYMGILYEDWLRLKKREEPVISS</sequence>
<dbReference type="Pfam" id="PF13302">
    <property type="entry name" value="Acetyltransf_3"/>
    <property type="match status" value="1"/>
</dbReference>
<name>A0A7C4PLX8_9CHLR</name>
<dbReference type="AlphaFoldDB" id="A0A7C4PLX8"/>
<dbReference type="CDD" id="cd04301">
    <property type="entry name" value="NAT_SF"/>
    <property type="match status" value="1"/>
</dbReference>
<keyword evidence="2" id="KW-0808">Transferase</keyword>
<evidence type="ECO:0000313" key="2">
    <source>
        <dbReference type="EMBL" id="HGS21845.1"/>
    </source>
</evidence>
<gene>
    <name evidence="2" type="ORF">ENT37_08240</name>
</gene>
<dbReference type="InterPro" id="IPR016181">
    <property type="entry name" value="Acyl_CoA_acyltransferase"/>
</dbReference>
<protein>
    <submittedName>
        <fullName evidence="2">N-acetyltransferase</fullName>
    </submittedName>
</protein>
<dbReference type="EMBL" id="DSYK01000410">
    <property type="protein sequence ID" value="HGS21845.1"/>
    <property type="molecule type" value="Genomic_DNA"/>
</dbReference>
<proteinExistence type="predicted"/>
<dbReference type="PANTHER" id="PTHR43415">
    <property type="entry name" value="SPERMIDINE N(1)-ACETYLTRANSFERASE"/>
    <property type="match status" value="1"/>
</dbReference>
<accession>A0A7C4PLX8</accession>